<comment type="caution">
    <text evidence="2">The sequence shown here is derived from an EMBL/GenBank/DDBJ whole genome shotgun (WGS) entry which is preliminary data.</text>
</comment>
<dbReference type="Gene3D" id="3.40.250.10">
    <property type="entry name" value="Rhodanese-like domain"/>
    <property type="match status" value="1"/>
</dbReference>
<reference evidence="2 3" key="1">
    <citation type="submission" date="2013-07" db="EMBL/GenBank/DDBJ databases">
        <title>Comparative Genomic and Metabolomic Analysis of Twelve Strains of Pseudoalteromonas luteoviolacea.</title>
        <authorList>
            <person name="Vynne N.G."/>
            <person name="Mansson M."/>
            <person name="Gram L."/>
        </authorList>
    </citation>
    <scope>NUCLEOTIDE SEQUENCE [LARGE SCALE GENOMIC DNA]</scope>
    <source>
        <strain evidence="2 3">S4060-1</strain>
    </source>
</reference>
<evidence type="ECO:0000313" key="2">
    <source>
        <dbReference type="EMBL" id="KZN64644.1"/>
    </source>
</evidence>
<dbReference type="SMART" id="SM00450">
    <property type="entry name" value="RHOD"/>
    <property type="match status" value="1"/>
</dbReference>
<dbReference type="CDD" id="cd00158">
    <property type="entry name" value="RHOD"/>
    <property type="match status" value="1"/>
</dbReference>
<dbReference type="Pfam" id="PF00581">
    <property type="entry name" value="Rhodanese"/>
    <property type="match status" value="1"/>
</dbReference>
<dbReference type="PATRIC" id="fig|1365257.3.peg.3180"/>
<dbReference type="PANTHER" id="PTHR43031">
    <property type="entry name" value="FAD-DEPENDENT OXIDOREDUCTASE"/>
    <property type="match status" value="1"/>
</dbReference>
<organism evidence="2 3">
    <name type="scientific">Pseudoalteromonas luteoviolacea S4060-1</name>
    <dbReference type="NCBI Taxonomy" id="1365257"/>
    <lineage>
        <taxon>Bacteria</taxon>
        <taxon>Pseudomonadati</taxon>
        <taxon>Pseudomonadota</taxon>
        <taxon>Gammaproteobacteria</taxon>
        <taxon>Alteromonadales</taxon>
        <taxon>Pseudoalteromonadaceae</taxon>
        <taxon>Pseudoalteromonas</taxon>
    </lineage>
</organism>
<evidence type="ECO:0000313" key="3">
    <source>
        <dbReference type="Proteomes" id="UP000076661"/>
    </source>
</evidence>
<accession>A0A162BNB3</accession>
<sequence>MLTTTQSLIQSVKKNIRCLDVYQAQYEMKSNPALLVDVREPIEHQKQAPKGAINIPRGMLEFILPQKAPDLDSAIYLHCAMGGRAVLAAEQLHRIGYKNITVIDAPVASVCDVFNN</sequence>
<dbReference type="AlphaFoldDB" id="A0A162BNB3"/>
<dbReference type="InterPro" id="IPR036873">
    <property type="entry name" value="Rhodanese-like_dom_sf"/>
</dbReference>
<dbReference type="EMBL" id="AUXX01000026">
    <property type="protein sequence ID" value="KZN64644.1"/>
    <property type="molecule type" value="Genomic_DNA"/>
</dbReference>
<dbReference type="InterPro" id="IPR001763">
    <property type="entry name" value="Rhodanese-like_dom"/>
</dbReference>
<protein>
    <recommendedName>
        <fullName evidence="1">Rhodanese domain-containing protein</fullName>
    </recommendedName>
</protein>
<proteinExistence type="predicted"/>
<dbReference type="InterPro" id="IPR050229">
    <property type="entry name" value="GlpE_sulfurtransferase"/>
</dbReference>
<name>A0A162BNB3_9GAMM</name>
<dbReference type="Proteomes" id="UP000076661">
    <property type="component" value="Unassembled WGS sequence"/>
</dbReference>
<dbReference type="PROSITE" id="PS50206">
    <property type="entry name" value="RHODANESE_3"/>
    <property type="match status" value="1"/>
</dbReference>
<feature type="domain" description="Rhodanese" evidence="1">
    <location>
        <begin position="29"/>
        <end position="106"/>
    </location>
</feature>
<dbReference type="SUPFAM" id="SSF52821">
    <property type="entry name" value="Rhodanese/Cell cycle control phosphatase"/>
    <property type="match status" value="1"/>
</dbReference>
<evidence type="ECO:0000259" key="1">
    <source>
        <dbReference type="PROSITE" id="PS50206"/>
    </source>
</evidence>
<gene>
    <name evidence="2" type="ORF">N478_21860</name>
</gene>
<dbReference type="PANTHER" id="PTHR43031:SF1">
    <property type="entry name" value="PYRIDINE NUCLEOTIDE-DISULPHIDE OXIDOREDUCTASE"/>
    <property type="match status" value="1"/>
</dbReference>